<protein>
    <submittedName>
        <fullName evidence="2">Plasmid recombination enzyme</fullName>
    </submittedName>
</protein>
<evidence type="ECO:0000256" key="1">
    <source>
        <dbReference type="SAM" id="MobiDB-lite"/>
    </source>
</evidence>
<evidence type="ECO:0000313" key="2">
    <source>
        <dbReference type="EMBL" id="MBC5772357.1"/>
    </source>
</evidence>
<dbReference type="AlphaFoldDB" id="A0A923SCT6"/>
<feature type="non-terminal residue" evidence="2">
    <location>
        <position position="1"/>
    </location>
</feature>
<proteinExistence type="predicted"/>
<keyword evidence="3" id="KW-1185">Reference proteome</keyword>
<dbReference type="Proteomes" id="UP000620327">
    <property type="component" value="Unassembled WGS sequence"/>
</dbReference>
<organism evidence="2 3">
    <name type="scientific">Dysosmobacter segnis</name>
    <dbReference type="NCBI Taxonomy" id="2763042"/>
    <lineage>
        <taxon>Bacteria</taxon>
        <taxon>Bacillati</taxon>
        <taxon>Bacillota</taxon>
        <taxon>Clostridia</taxon>
        <taxon>Eubacteriales</taxon>
        <taxon>Oscillospiraceae</taxon>
        <taxon>Dysosmobacter</taxon>
    </lineage>
</organism>
<dbReference type="EMBL" id="JACOQI010000075">
    <property type="protein sequence ID" value="MBC5772357.1"/>
    <property type="molecule type" value="Genomic_DNA"/>
</dbReference>
<sequence>DRLLEGIDRVLDMLERHLPKQLLHLVDKARELLPDHQTYSQEKPHERGHSWGDMSL</sequence>
<accession>A0A923SCT6</accession>
<feature type="region of interest" description="Disordered" evidence="1">
    <location>
        <begin position="34"/>
        <end position="56"/>
    </location>
</feature>
<reference evidence="2" key="1">
    <citation type="submission" date="2020-08" db="EMBL/GenBank/DDBJ databases">
        <title>Genome public.</title>
        <authorList>
            <person name="Liu C."/>
            <person name="Sun Q."/>
        </authorList>
    </citation>
    <scope>NUCLEOTIDE SEQUENCE</scope>
    <source>
        <strain evidence="2">BX15</strain>
    </source>
</reference>
<comment type="caution">
    <text evidence="2">The sequence shown here is derived from an EMBL/GenBank/DDBJ whole genome shotgun (WGS) entry which is preliminary data.</text>
</comment>
<gene>
    <name evidence="2" type="ORF">H8Z83_18995</name>
</gene>
<evidence type="ECO:0000313" key="3">
    <source>
        <dbReference type="Proteomes" id="UP000620327"/>
    </source>
</evidence>
<name>A0A923SCT6_9FIRM</name>